<dbReference type="PANTHER" id="PTHR10231">
    <property type="entry name" value="NUCLEOTIDE-SUGAR TRANSMEMBRANE TRANSPORTER"/>
    <property type="match status" value="1"/>
</dbReference>
<feature type="transmembrane region" description="Helical" evidence="6">
    <location>
        <begin position="203"/>
        <end position="228"/>
    </location>
</feature>
<reference evidence="7 8" key="1">
    <citation type="journal article" date="2024" name="IMA Fungus">
        <title>IMA Genome - F19 : A genome assembly and annotation guide to empower mycologists, including annotated draft genome sequences of Ceratocystis pirilliformis, Diaporthe australafricana, Fusarium ophioides, Paecilomyces lecythidis, and Sporothrix stenoceras.</title>
        <authorList>
            <person name="Aylward J."/>
            <person name="Wilson A.M."/>
            <person name="Visagie C.M."/>
            <person name="Spraker J."/>
            <person name="Barnes I."/>
            <person name="Buitendag C."/>
            <person name="Ceriani C."/>
            <person name="Del Mar Angel L."/>
            <person name="du Plessis D."/>
            <person name="Fuchs T."/>
            <person name="Gasser K."/>
            <person name="Kramer D."/>
            <person name="Li W."/>
            <person name="Munsamy K."/>
            <person name="Piso A."/>
            <person name="Price J.L."/>
            <person name="Sonnekus B."/>
            <person name="Thomas C."/>
            <person name="van der Nest A."/>
            <person name="van Dijk A."/>
            <person name="van Heerden A."/>
            <person name="van Vuuren N."/>
            <person name="Yilmaz N."/>
            <person name="Duong T.A."/>
            <person name="van der Merwe N.A."/>
            <person name="Wingfield M.J."/>
            <person name="Wingfield B.D."/>
        </authorList>
    </citation>
    <scope>NUCLEOTIDE SEQUENCE [LARGE SCALE GENOMIC DNA]</scope>
    <source>
        <strain evidence="7 8">CMW 12675</strain>
    </source>
</reference>
<gene>
    <name evidence="7" type="primary">gms1</name>
    <name evidence="7" type="ORF">Cpir12675_000933</name>
</gene>
<protein>
    <submittedName>
        <fullName evidence="7">UDP-galactose transporter Gms1</fullName>
    </submittedName>
</protein>
<keyword evidence="8" id="KW-1185">Reference proteome</keyword>
<feature type="region of interest" description="Disordered" evidence="5">
    <location>
        <begin position="387"/>
        <end position="427"/>
    </location>
</feature>
<organism evidence="7 8">
    <name type="scientific">Ceratocystis pirilliformis</name>
    <dbReference type="NCBI Taxonomy" id="259994"/>
    <lineage>
        <taxon>Eukaryota</taxon>
        <taxon>Fungi</taxon>
        <taxon>Dikarya</taxon>
        <taxon>Ascomycota</taxon>
        <taxon>Pezizomycotina</taxon>
        <taxon>Sordariomycetes</taxon>
        <taxon>Hypocreomycetidae</taxon>
        <taxon>Microascales</taxon>
        <taxon>Ceratocystidaceae</taxon>
        <taxon>Ceratocystis</taxon>
    </lineage>
</organism>
<feature type="transmembrane region" description="Helical" evidence="6">
    <location>
        <begin position="333"/>
        <end position="351"/>
    </location>
</feature>
<keyword evidence="2 6" id="KW-0812">Transmembrane</keyword>
<name>A0ABR3ZKX3_9PEZI</name>
<evidence type="ECO:0000256" key="4">
    <source>
        <dbReference type="ARBA" id="ARBA00023136"/>
    </source>
</evidence>
<comment type="subcellular location">
    <subcellularLocation>
        <location evidence="1">Membrane</location>
        <topology evidence="1">Multi-pass membrane protein</topology>
    </subcellularLocation>
</comment>
<dbReference type="Pfam" id="PF04142">
    <property type="entry name" value="Nuc_sug_transp"/>
    <property type="match status" value="1"/>
</dbReference>
<feature type="transmembrane region" description="Helical" evidence="6">
    <location>
        <begin position="91"/>
        <end position="109"/>
    </location>
</feature>
<dbReference type="Proteomes" id="UP001583280">
    <property type="component" value="Unassembled WGS sequence"/>
</dbReference>
<comment type="caution">
    <text evidence="7">The sequence shown here is derived from an EMBL/GenBank/DDBJ whole genome shotgun (WGS) entry which is preliminary data.</text>
</comment>
<evidence type="ECO:0000256" key="3">
    <source>
        <dbReference type="ARBA" id="ARBA00022989"/>
    </source>
</evidence>
<evidence type="ECO:0000256" key="1">
    <source>
        <dbReference type="ARBA" id="ARBA00004141"/>
    </source>
</evidence>
<dbReference type="InterPro" id="IPR007271">
    <property type="entry name" value="Nuc_sug_transpt"/>
</dbReference>
<dbReference type="SUPFAM" id="SSF103481">
    <property type="entry name" value="Multidrug resistance efflux transporter EmrE"/>
    <property type="match status" value="1"/>
</dbReference>
<dbReference type="InterPro" id="IPR037185">
    <property type="entry name" value="EmrE-like"/>
</dbReference>
<evidence type="ECO:0000256" key="2">
    <source>
        <dbReference type="ARBA" id="ARBA00022692"/>
    </source>
</evidence>
<evidence type="ECO:0000313" key="8">
    <source>
        <dbReference type="Proteomes" id="UP001583280"/>
    </source>
</evidence>
<feature type="transmembrane region" description="Helical" evidence="6">
    <location>
        <begin position="116"/>
        <end position="134"/>
    </location>
</feature>
<accession>A0ABR3ZKX3</accession>
<evidence type="ECO:0000313" key="7">
    <source>
        <dbReference type="EMBL" id="KAL1900463.1"/>
    </source>
</evidence>
<dbReference type="EMBL" id="JAWDJO010000012">
    <property type="protein sequence ID" value="KAL1900463.1"/>
    <property type="molecule type" value="Genomic_DNA"/>
</dbReference>
<dbReference type="NCBIfam" id="TIGR00803">
    <property type="entry name" value="nst"/>
    <property type="match status" value="1"/>
</dbReference>
<dbReference type="PIRSF" id="PIRSF005799">
    <property type="entry name" value="UDP-gal_transpt"/>
    <property type="match status" value="1"/>
</dbReference>
<sequence>MKPSGDHKYFPSTAVFLNEIIKLSISLTFSLWEVSRTLAPSTPATTIFEQIYRSVFSADSWKLAIPALLYTFQNTLQYVALSNLDPVHYQILYQLKILATAIFSVALLGRSIALKRWLALIVLTIGVSIVSLPLNGNTQDALLFHDSSDHWFPRSVHELGQLTNGAGDAARELTRRSFEVVSSELAKRSATYEGIDDDIDTPIVMNASIGIVAVVIATVLSGLAGVYFEKVLKDSQPTVSVWTRNIQLSFFSLFPSFFIGIIYTDGPEIAKHGFFDGYNWAVWTVIVLQAVGGILASLCISYTDSIIKNFSTSVSIAISFVFSLWFFDIEATVPLLSGAVLVLASSWAYTLPDSKAIRRPTPLHVANLEKMMVDRLNTPRHLDPIKLNTNPMDSLDPTAGLSTSRPSSPMIGRIPSSARRGFDDHED</sequence>
<keyword evidence="4 6" id="KW-0472">Membrane</keyword>
<keyword evidence="3 6" id="KW-1133">Transmembrane helix</keyword>
<feature type="transmembrane region" description="Helical" evidence="6">
    <location>
        <begin position="278"/>
        <end position="298"/>
    </location>
</feature>
<evidence type="ECO:0000256" key="6">
    <source>
        <dbReference type="SAM" id="Phobius"/>
    </source>
</evidence>
<feature type="transmembrane region" description="Helical" evidence="6">
    <location>
        <begin position="248"/>
        <end position="266"/>
    </location>
</feature>
<proteinExistence type="predicted"/>
<evidence type="ECO:0000256" key="5">
    <source>
        <dbReference type="SAM" id="MobiDB-lite"/>
    </source>
</evidence>
<feature type="transmembrane region" description="Helical" evidence="6">
    <location>
        <begin position="310"/>
        <end position="327"/>
    </location>
</feature>